<dbReference type="Proteomes" id="UP000298663">
    <property type="component" value="Unassembled WGS sequence"/>
</dbReference>
<dbReference type="EMBL" id="AZBU02000008">
    <property type="protein sequence ID" value="TKR66971.1"/>
    <property type="molecule type" value="Genomic_DNA"/>
</dbReference>
<dbReference type="AlphaFoldDB" id="A0A4U5MCY2"/>
<gene>
    <name evidence="1" type="ORF">L596_023191</name>
</gene>
<protein>
    <submittedName>
        <fullName evidence="1">Uncharacterized protein</fullName>
    </submittedName>
</protein>
<name>A0A4U5MCY2_STECR</name>
<organism evidence="1 2">
    <name type="scientific">Steinernema carpocapsae</name>
    <name type="common">Entomopathogenic nematode</name>
    <dbReference type="NCBI Taxonomy" id="34508"/>
    <lineage>
        <taxon>Eukaryota</taxon>
        <taxon>Metazoa</taxon>
        <taxon>Ecdysozoa</taxon>
        <taxon>Nematoda</taxon>
        <taxon>Chromadorea</taxon>
        <taxon>Rhabditida</taxon>
        <taxon>Tylenchina</taxon>
        <taxon>Panagrolaimomorpha</taxon>
        <taxon>Strongyloidoidea</taxon>
        <taxon>Steinernematidae</taxon>
        <taxon>Steinernema</taxon>
    </lineage>
</organism>
<evidence type="ECO:0000313" key="1">
    <source>
        <dbReference type="EMBL" id="TKR66971.1"/>
    </source>
</evidence>
<evidence type="ECO:0000313" key="2">
    <source>
        <dbReference type="Proteomes" id="UP000298663"/>
    </source>
</evidence>
<keyword evidence="2" id="KW-1185">Reference proteome</keyword>
<proteinExistence type="predicted"/>
<comment type="caution">
    <text evidence="1">The sequence shown here is derived from an EMBL/GenBank/DDBJ whole genome shotgun (WGS) entry which is preliminary data.</text>
</comment>
<accession>A0A4U5MCY2</accession>
<reference evidence="1 2" key="2">
    <citation type="journal article" date="2019" name="G3 (Bethesda)">
        <title>Hybrid Assembly of the Genome of the Entomopathogenic Nematode Steinernema carpocapsae Identifies the X-Chromosome.</title>
        <authorList>
            <person name="Serra L."/>
            <person name="Macchietto M."/>
            <person name="Macias-Munoz A."/>
            <person name="McGill C.J."/>
            <person name="Rodriguez I.M."/>
            <person name="Rodriguez B."/>
            <person name="Murad R."/>
            <person name="Mortazavi A."/>
        </authorList>
    </citation>
    <scope>NUCLEOTIDE SEQUENCE [LARGE SCALE GENOMIC DNA]</scope>
    <source>
        <strain evidence="1 2">ALL</strain>
    </source>
</reference>
<reference evidence="1 2" key="1">
    <citation type="journal article" date="2015" name="Genome Biol.">
        <title>Comparative genomics of Steinernema reveals deeply conserved gene regulatory networks.</title>
        <authorList>
            <person name="Dillman A.R."/>
            <person name="Macchietto M."/>
            <person name="Porter C.F."/>
            <person name="Rogers A."/>
            <person name="Williams B."/>
            <person name="Antoshechkin I."/>
            <person name="Lee M.M."/>
            <person name="Goodwin Z."/>
            <person name="Lu X."/>
            <person name="Lewis E.E."/>
            <person name="Goodrich-Blair H."/>
            <person name="Stock S.P."/>
            <person name="Adams B.J."/>
            <person name="Sternberg P.W."/>
            <person name="Mortazavi A."/>
        </authorList>
    </citation>
    <scope>NUCLEOTIDE SEQUENCE [LARGE SCALE GENOMIC DNA]</scope>
    <source>
        <strain evidence="1 2">ALL</strain>
    </source>
</reference>
<sequence length="66" mass="7552">MDKMDEDFKGDGAIPDYRFEDTVVLFLNKNTCRESSQSTASYCHTANQLIKQCVYNKHTLQMSGLL</sequence>